<dbReference type="InterPro" id="IPR014030">
    <property type="entry name" value="Ketoacyl_synth_N"/>
</dbReference>
<dbReference type="EC" id="5.1.1.11" evidence="8"/>
<dbReference type="Pfam" id="PF00550">
    <property type="entry name" value="PP-binding"/>
    <property type="match status" value="1"/>
</dbReference>
<name>A0A0W0W4P0_9GAMM</name>
<dbReference type="PROSITE" id="PS00012">
    <property type="entry name" value="PHOSPHOPANTETHEINE"/>
    <property type="match status" value="1"/>
</dbReference>
<evidence type="ECO:0000256" key="2">
    <source>
        <dbReference type="ARBA" id="ARBA00006484"/>
    </source>
</evidence>
<dbReference type="Gene3D" id="1.10.1200.10">
    <property type="entry name" value="ACP-like"/>
    <property type="match status" value="1"/>
</dbReference>
<comment type="caution">
    <text evidence="8">The sequence shown here is derived from an EMBL/GenBank/DDBJ whole genome shotgun (WGS) entry which is preliminary data.</text>
</comment>
<dbReference type="PROSITE" id="PS00606">
    <property type="entry name" value="KS3_1"/>
    <property type="match status" value="1"/>
</dbReference>
<evidence type="ECO:0000256" key="4">
    <source>
        <dbReference type="ARBA" id="ARBA00022553"/>
    </source>
</evidence>
<evidence type="ECO:0000313" key="8">
    <source>
        <dbReference type="EMBL" id="KTD27182.1"/>
    </source>
</evidence>
<dbReference type="Gene3D" id="3.40.47.10">
    <property type="match status" value="1"/>
</dbReference>
<evidence type="ECO:0000259" key="7">
    <source>
        <dbReference type="PROSITE" id="PS52004"/>
    </source>
</evidence>
<dbReference type="InterPro" id="IPR036291">
    <property type="entry name" value="NAD(P)-bd_dom_sf"/>
</dbReference>
<dbReference type="STRING" id="466.Lmac_1430"/>
<dbReference type="Pfam" id="PF02801">
    <property type="entry name" value="Ketoacyl-synt_C"/>
    <property type="match status" value="1"/>
</dbReference>
<dbReference type="Pfam" id="PF00109">
    <property type="entry name" value="ketoacyl-synt"/>
    <property type="match status" value="1"/>
</dbReference>
<dbReference type="Gene3D" id="3.40.50.1820">
    <property type="entry name" value="alpha/beta hydrolase"/>
    <property type="match status" value="1"/>
</dbReference>
<dbReference type="GO" id="GO:0031177">
    <property type="term" value="F:phosphopantetheine binding"/>
    <property type="evidence" value="ECO:0007669"/>
    <property type="project" value="InterPro"/>
</dbReference>
<dbReference type="InterPro" id="IPR014031">
    <property type="entry name" value="Ketoacyl_synth_C"/>
</dbReference>
<dbReference type="InterPro" id="IPR006162">
    <property type="entry name" value="Ppantetheine_attach_site"/>
</dbReference>
<comment type="pathway">
    <text evidence="1">Lipid metabolism; fatty acid biosynthesis.</text>
</comment>
<comment type="similarity">
    <text evidence="2">Belongs to the short-chain dehydrogenases/reductases (SDR) family.</text>
</comment>
<dbReference type="PROSITE" id="PS50075">
    <property type="entry name" value="CARRIER"/>
    <property type="match status" value="1"/>
</dbReference>
<dbReference type="OrthoDB" id="9778690at2"/>
<dbReference type="SUPFAM" id="SSF47336">
    <property type="entry name" value="ACP-like"/>
    <property type="match status" value="1"/>
</dbReference>
<dbReference type="GO" id="GO:0047462">
    <property type="term" value="F:phenylalanine racemase (ATP-hydrolyzing) activity"/>
    <property type="evidence" value="ECO:0007669"/>
    <property type="project" value="UniProtKB-EC"/>
</dbReference>
<dbReference type="InterPro" id="IPR001031">
    <property type="entry name" value="Thioesterase"/>
</dbReference>
<dbReference type="Pfam" id="PF16197">
    <property type="entry name" value="KAsynt_C_assoc"/>
    <property type="match status" value="1"/>
</dbReference>
<dbReference type="Proteomes" id="UP000054908">
    <property type="component" value="Unassembled WGS sequence"/>
</dbReference>
<evidence type="ECO:0000256" key="1">
    <source>
        <dbReference type="ARBA" id="ARBA00005194"/>
    </source>
</evidence>
<dbReference type="GO" id="GO:0004312">
    <property type="term" value="F:fatty acid synthase activity"/>
    <property type="evidence" value="ECO:0007669"/>
    <property type="project" value="TreeGrafter"/>
</dbReference>
<keyword evidence="9" id="KW-1185">Reference proteome</keyword>
<dbReference type="GO" id="GO:0004315">
    <property type="term" value="F:3-oxoacyl-[acyl-carrier-protein] synthase activity"/>
    <property type="evidence" value="ECO:0007669"/>
    <property type="project" value="InterPro"/>
</dbReference>
<dbReference type="InterPro" id="IPR020841">
    <property type="entry name" value="PKS_Beta-ketoAc_synthase_dom"/>
</dbReference>
<dbReference type="InterPro" id="IPR036736">
    <property type="entry name" value="ACP-like_sf"/>
</dbReference>
<keyword evidence="5" id="KW-0808">Transferase</keyword>
<dbReference type="CDD" id="cd00833">
    <property type="entry name" value="PKS"/>
    <property type="match status" value="1"/>
</dbReference>
<organism evidence="8 9">
    <name type="scientific">Legionella maceachernii</name>
    <dbReference type="NCBI Taxonomy" id="466"/>
    <lineage>
        <taxon>Bacteria</taxon>
        <taxon>Pseudomonadati</taxon>
        <taxon>Pseudomonadota</taxon>
        <taxon>Gammaproteobacteria</taxon>
        <taxon>Legionellales</taxon>
        <taxon>Legionellaceae</taxon>
        <taxon>Legionella</taxon>
    </lineage>
</organism>
<dbReference type="GO" id="GO:0006633">
    <property type="term" value="P:fatty acid biosynthetic process"/>
    <property type="evidence" value="ECO:0007669"/>
    <property type="project" value="UniProtKB-UniPathway"/>
</dbReference>
<feature type="domain" description="Carrier" evidence="6">
    <location>
        <begin position="1080"/>
        <end position="1155"/>
    </location>
</feature>
<proteinExistence type="inferred from homology"/>
<gene>
    <name evidence="8" type="ORF">Lmac_1430</name>
</gene>
<reference evidence="8 9" key="1">
    <citation type="submission" date="2015-11" db="EMBL/GenBank/DDBJ databases">
        <title>Genomic analysis of 38 Legionella species identifies large and diverse effector repertoires.</title>
        <authorList>
            <person name="Burstein D."/>
            <person name="Amaro F."/>
            <person name="Zusman T."/>
            <person name="Lifshitz Z."/>
            <person name="Cohen O."/>
            <person name="Gilbert J.A."/>
            <person name="Pupko T."/>
            <person name="Shuman H.A."/>
            <person name="Segal G."/>
        </authorList>
    </citation>
    <scope>NUCLEOTIDE SEQUENCE [LARGE SCALE GENOMIC DNA]</scope>
    <source>
        <strain evidence="8 9">PX-1-G2-E2</strain>
    </source>
</reference>
<keyword evidence="8" id="KW-0413">Isomerase</keyword>
<dbReference type="PROSITE" id="PS52004">
    <property type="entry name" value="KS3_2"/>
    <property type="match status" value="1"/>
</dbReference>
<evidence type="ECO:0000256" key="5">
    <source>
        <dbReference type="ARBA" id="ARBA00022679"/>
    </source>
</evidence>
<sequence length="1398" mass="157010">MMISTDDTKVENASAIAVIGMAGRFPKAETLNEFWQNLKQGRDCITRFTEDDLKKEGISNELIANPRYIKARGILQGIDRFDASFFGLTPAEAALMDPQQRVFLELCWEALEISGYSSLKERSIGVYAGMSDSTYLHHNILNCEEALRANSPYQINIATSNHFLATKVSYFLNLTGPSIVVNSACSTSLVAVIEACKSLLNYECDLALAGGIAIRVPQIRGYLYQEGGIYSIDGRCRVFDSQGSGTIGSNGGGVVLLKRLDQALEDEDTIDAVIRSFAINNDGATKIGYSAPSIIEQARCIATALLPINPESISYVEAHGTGTKLGDPVEIAALTKAFRHYTPKKNFCAIGSVKTNIGHTDVAAGIAGLIKTVLALKHKTIPASLYFNEPNPKINFTDSPFYVNSQTTFWDSPFPRRAGVSSFGIGGTNTHVILEEAPLPSSHQVLENSFIIPISAKSEKALQQQQNKLLNYLKQNVIDNTSLAHLAYTLQVGRQSFKFRKVFFCKDAEELMSSLQSDHTQDISDSFFNLAETWRRDGQADWSLIHGKKNQLRRIPLPTYPFEKESHWIHPSATRTNSTSNPFVYQSYWELSGLVEKCASENDNWLVFTDNLGISQKVILRLQNFKKKIVEIKAGQTFSSLDSSTYVINPSSKEDYQTLFSFLDQEKKMPDKILYCWGMKDKENDSVKEANDADFTHFMALTYLAQVFFPNLNHQPCLYILTNYLAHLLPEDRIYPEQSLVLGHAAVIPQEFSIPCSVIDLGGIKKKTRDEGLINLIVQECMSKPETLLVAYRNNLRFIQKVKRYELSNSVDSVHLKEGGIYLLVGGLGNVGIELAYYLASNYKAHLIITTRSSIPVLQRESTELDTPLIQQLMHIKHCAGSLSIVQADVSNYEQMREVFDHITQTHKKLNGLFHLAAVIDDSTRVLINDLTLSQLQNQWLAKITGVNVLARLVNEEEIDFCLLFSSISSILGGIGLCAYAAANNYLNYFAESKHENKPIKWFSISWDAWKHSVIGKNNHLKNALTLQQGINVIQEVFNKMDRPHLLITLQNLNDRFNREMNYFTKKQLPPVNKPSYPFSEKESLRGKIQHLFEVSLGKQAIDPKLGFYDLGGDSLAAITLLELIEESCSIRISLTNFLENQSVDQLVELISKQRLMDSSFMINLKPEVSTPKALFFLHPIGGTAFCYFDLINYLPPYSCYALQDPAISANFKQIDFSSLEDMASVYLQEIKSKQPKGPYVLAGYSFGGTLAFEIARQLLAQNEQVEKIFIIDGWAVFSSELHDKKRFLQATQRTLAELTVRIPKLLKKKDELLETFWKRMQLLLSYKPPKLPIPLVLFKAKEILPEYQSIDSVDNHWSVLTTNQVEVHQITGNHSNILRLPGAKKIGEIINKSISLF</sequence>
<dbReference type="Gene3D" id="3.40.50.720">
    <property type="entry name" value="NAD(P)-binding Rossmann-like Domain"/>
    <property type="match status" value="1"/>
</dbReference>
<protein>
    <submittedName>
        <fullName evidence="8">Non-ribosomal peptide synthetase/polyketide synthetase</fullName>
        <ecNumber evidence="8">5.1.1.11</ecNumber>
    </submittedName>
</protein>
<dbReference type="InterPro" id="IPR049490">
    <property type="entry name" value="C883_1060-like_KR_N"/>
</dbReference>
<dbReference type="SUPFAM" id="SSF53474">
    <property type="entry name" value="alpha/beta-Hydrolases"/>
    <property type="match status" value="1"/>
</dbReference>
<keyword evidence="4" id="KW-0597">Phosphoprotein</keyword>
<dbReference type="EMBL" id="LNYL01000033">
    <property type="protein sequence ID" value="KTD27182.1"/>
    <property type="molecule type" value="Genomic_DNA"/>
</dbReference>
<keyword evidence="3" id="KW-0596">Phosphopantetheine</keyword>
<dbReference type="InterPro" id="IPR057326">
    <property type="entry name" value="KR_dom"/>
</dbReference>
<dbReference type="Gene3D" id="1.10.1240.100">
    <property type="match status" value="1"/>
</dbReference>
<dbReference type="InterPro" id="IPR009081">
    <property type="entry name" value="PP-bd_ACP"/>
</dbReference>
<dbReference type="InterPro" id="IPR020615">
    <property type="entry name" value="Thiolase_acyl_enz_int_AS"/>
</dbReference>
<dbReference type="InterPro" id="IPR013968">
    <property type="entry name" value="PKS_KR"/>
</dbReference>
<dbReference type="SMART" id="SM00825">
    <property type="entry name" value="PKS_KS"/>
    <property type="match status" value="1"/>
</dbReference>
<dbReference type="SUPFAM" id="SSF53901">
    <property type="entry name" value="Thiolase-like"/>
    <property type="match status" value="1"/>
</dbReference>
<dbReference type="InterPro" id="IPR016039">
    <property type="entry name" value="Thiolase-like"/>
</dbReference>
<evidence type="ECO:0000259" key="6">
    <source>
        <dbReference type="PROSITE" id="PS50075"/>
    </source>
</evidence>
<evidence type="ECO:0000256" key="3">
    <source>
        <dbReference type="ARBA" id="ARBA00022450"/>
    </source>
</evidence>
<dbReference type="PANTHER" id="PTHR43775:SF51">
    <property type="entry name" value="INACTIVE PHENOLPHTHIOCEROL SYNTHESIS POLYKETIDE SYNTHASE TYPE I PKS1-RELATED"/>
    <property type="match status" value="1"/>
</dbReference>
<dbReference type="RefSeq" id="WP_058452199.1">
    <property type="nucleotide sequence ID" value="NZ_CAAAIB010000013.1"/>
</dbReference>
<dbReference type="Pfam" id="PF00975">
    <property type="entry name" value="Thioesterase"/>
    <property type="match status" value="1"/>
</dbReference>
<dbReference type="SUPFAM" id="SSF51735">
    <property type="entry name" value="NAD(P)-binding Rossmann-fold domains"/>
    <property type="match status" value="1"/>
</dbReference>
<dbReference type="InterPro" id="IPR018201">
    <property type="entry name" value="Ketoacyl_synth_AS"/>
</dbReference>
<dbReference type="PANTHER" id="PTHR43775">
    <property type="entry name" value="FATTY ACID SYNTHASE"/>
    <property type="match status" value="1"/>
</dbReference>
<dbReference type="PATRIC" id="fig|466.6.peg.1506"/>
<accession>A0A0W0W4P0</accession>
<evidence type="ECO:0000313" key="9">
    <source>
        <dbReference type="Proteomes" id="UP000054908"/>
    </source>
</evidence>
<dbReference type="InterPro" id="IPR050091">
    <property type="entry name" value="PKS_NRPS_Biosynth_Enz"/>
</dbReference>
<feature type="domain" description="Ketosynthase family 3 (KS3)" evidence="7">
    <location>
        <begin position="13"/>
        <end position="436"/>
    </location>
</feature>
<dbReference type="InterPro" id="IPR020806">
    <property type="entry name" value="PKS_PP-bd"/>
</dbReference>
<dbReference type="Pfam" id="PF21394">
    <property type="entry name" value="Beta-ketacyl_N"/>
    <property type="match status" value="1"/>
</dbReference>
<dbReference type="InterPro" id="IPR029058">
    <property type="entry name" value="AB_hydrolase_fold"/>
</dbReference>
<dbReference type="InterPro" id="IPR032821">
    <property type="entry name" value="PKS_assoc"/>
</dbReference>
<dbReference type="PROSITE" id="PS00098">
    <property type="entry name" value="THIOLASE_1"/>
    <property type="match status" value="1"/>
</dbReference>
<dbReference type="SMART" id="SM00823">
    <property type="entry name" value="PKS_PP"/>
    <property type="match status" value="1"/>
</dbReference>
<dbReference type="UniPathway" id="UPA00094"/>
<dbReference type="Pfam" id="PF08659">
    <property type="entry name" value="KR"/>
    <property type="match status" value="1"/>
</dbReference>
<dbReference type="SMART" id="SM00822">
    <property type="entry name" value="PKS_KR"/>
    <property type="match status" value="1"/>
</dbReference>